<reference evidence="8 9" key="1">
    <citation type="journal article" date="2015" name="Int. J. Syst. Evol. Microbiol.">
        <title>Amycolatopsis rhabdoformis sp. nov., an actinomycete isolated from a tropical forest soil.</title>
        <authorList>
            <person name="Souza W.R."/>
            <person name="Silva R.E."/>
            <person name="Goodfellow M."/>
            <person name="Busarakam K."/>
            <person name="Figueiro F.S."/>
            <person name="Ferreira D."/>
            <person name="Rodrigues-Filho E."/>
            <person name="Moraes L.A.B."/>
            <person name="Zucchi T.D."/>
        </authorList>
    </citation>
    <scope>NUCLEOTIDE SEQUENCE [LARGE SCALE GENOMIC DNA]</scope>
    <source>
        <strain evidence="8 9">NCIMB 14900</strain>
    </source>
</reference>
<evidence type="ECO:0000256" key="6">
    <source>
        <dbReference type="ARBA" id="ARBA00023136"/>
    </source>
</evidence>
<name>A0ABZ1HYF3_9PSEU</name>
<evidence type="ECO:0000256" key="1">
    <source>
        <dbReference type="ARBA" id="ARBA00004651"/>
    </source>
</evidence>
<evidence type="ECO:0000313" key="8">
    <source>
        <dbReference type="EMBL" id="WSE26393.1"/>
    </source>
</evidence>
<feature type="transmembrane region" description="Helical" evidence="7">
    <location>
        <begin position="96"/>
        <end position="122"/>
    </location>
</feature>
<keyword evidence="6 7" id="KW-0472">Membrane</keyword>
<evidence type="ECO:0000256" key="5">
    <source>
        <dbReference type="ARBA" id="ARBA00022989"/>
    </source>
</evidence>
<feature type="transmembrane region" description="Helical" evidence="7">
    <location>
        <begin position="168"/>
        <end position="189"/>
    </location>
</feature>
<accession>A0ABZ1HYF3</accession>
<evidence type="ECO:0000313" key="9">
    <source>
        <dbReference type="Proteomes" id="UP001330812"/>
    </source>
</evidence>
<dbReference type="RefSeq" id="WP_326565362.1">
    <property type="nucleotide sequence ID" value="NZ_CP142149.1"/>
</dbReference>
<keyword evidence="9" id="KW-1185">Reference proteome</keyword>
<evidence type="ECO:0000256" key="4">
    <source>
        <dbReference type="ARBA" id="ARBA00022692"/>
    </source>
</evidence>
<dbReference type="Gene3D" id="1.20.1250.20">
    <property type="entry name" value="MFS general substrate transporter like domains"/>
    <property type="match status" value="1"/>
</dbReference>
<gene>
    <name evidence="8" type="ORF">VSH64_26305</name>
</gene>
<dbReference type="InterPro" id="IPR050171">
    <property type="entry name" value="MFS_Transporters"/>
</dbReference>
<organism evidence="8 9">
    <name type="scientific">Amycolatopsis rhabdoformis</name>
    <dbReference type="NCBI Taxonomy" id="1448059"/>
    <lineage>
        <taxon>Bacteria</taxon>
        <taxon>Bacillati</taxon>
        <taxon>Actinomycetota</taxon>
        <taxon>Actinomycetes</taxon>
        <taxon>Pseudonocardiales</taxon>
        <taxon>Pseudonocardiaceae</taxon>
        <taxon>Amycolatopsis</taxon>
    </lineage>
</organism>
<evidence type="ECO:0000256" key="7">
    <source>
        <dbReference type="SAM" id="Phobius"/>
    </source>
</evidence>
<dbReference type="InterPro" id="IPR036259">
    <property type="entry name" value="MFS_trans_sf"/>
</dbReference>
<feature type="transmembrane region" description="Helical" evidence="7">
    <location>
        <begin position="243"/>
        <end position="268"/>
    </location>
</feature>
<feature type="transmembrane region" description="Helical" evidence="7">
    <location>
        <begin position="70"/>
        <end position="90"/>
    </location>
</feature>
<keyword evidence="2" id="KW-0813">Transport</keyword>
<keyword evidence="5 7" id="KW-1133">Transmembrane helix</keyword>
<dbReference type="SUPFAM" id="SSF103473">
    <property type="entry name" value="MFS general substrate transporter"/>
    <property type="match status" value="1"/>
</dbReference>
<dbReference type="EMBL" id="CP142149">
    <property type="protein sequence ID" value="WSE26393.1"/>
    <property type="molecule type" value="Genomic_DNA"/>
</dbReference>
<feature type="transmembrane region" description="Helical" evidence="7">
    <location>
        <begin position="364"/>
        <end position="384"/>
    </location>
</feature>
<feature type="transmembrane region" description="Helical" evidence="7">
    <location>
        <begin position="300"/>
        <end position="318"/>
    </location>
</feature>
<evidence type="ECO:0000256" key="3">
    <source>
        <dbReference type="ARBA" id="ARBA00022475"/>
    </source>
</evidence>
<protein>
    <submittedName>
        <fullName evidence="8">MFS transporter</fullName>
    </submittedName>
</protein>
<dbReference type="Proteomes" id="UP001330812">
    <property type="component" value="Chromosome"/>
</dbReference>
<comment type="subcellular location">
    <subcellularLocation>
        <location evidence="1">Cell membrane</location>
        <topology evidence="1">Multi-pass membrane protein</topology>
    </subcellularLocation>
</comment>
<sequence length="399" mass="41566">MRSRGGAVLLAALVVDAVGNGLFQPLSVLFFAKLTTVPLALIGVLLSAANTLTLPVPLLAGKLADRVGPWAPVVGAQVAQGIGFLLFTRVTGPVGIFFSAALVAIGVRFFWSSIFTAVADYVDGSAKPRSRDSWFAWANATRTAGLAIGGLITGVVVTIGTAEAYRALAYGSAACFLCAGAAIAVFVRAPRRAVGDAGGYRGMLRARPFLAFTGLNAVFALTSMMLALGLPVFVTVGLHGPPWLAPAMLVGNTVLLTVFTAPAVRLVAPLRRTRVLMGAAVLWAGWCLAFAVLVPGQAGWVVPVLLAATFLFTAAETVHGPVSQSLATELSLPAERGRYLAVFQYSFTIASLVAPAFFTTLFEVGYWLPWLVLGVVNVLAAVALRLLERVIPAAVAATT</sequence>
<keyword evidence="3" id="KW-1003">Cell membrane</keyword>
<evidence type="ECO:0000256" key="2">
    <source>
        <dbReference type="ARBA" id="ARBA00022448"/>
    </source>
</evidence>
<feature type="transmembrane region" description="Helical" evidence="7">
    <location>
        <begin position="209"/>
        <end position="237"/>
    </location>
</feature>
<feature type="transmembrane region" description="Helical" evidence="7">
    <location>
        <begin position="339"/>
        <end position="358"/>
    </location>
</feature>
<proteinExistence type="predicted"/>
<feature type="transmembrane region" description="Helical" evidence="7">
    <location>
        <begin position="275"/>
        <end position="294"/>
    </location>
</feature>
<feature type="transmembrane region" description="Helical" evidence="7">
    <location>
        <begin position="143"/>
        <end position="162"/>
    </location>
</feature>
<dbReference type="PANTHER" id="PTHR23517:SF2">
    <property type="entry name" value="MULTIDRUG RESISTANCE PROTEIN MDTH"/>
    <property type="match status" value="1"/>
</dbReference>
<dbReference type="PANTHER" id="PTHR23517">
    <property type="entry name" value="RESISTANCE PROTEIN MDTM, PUTATIVE-RELATED-RELATED"/>
    <property type="match status" value="1"/>
</dbReference>
<keyword evidence="4 7" id="KW-0812">Transmembrane</keyword>